<dbReference type="Proteomes" id="UP000068250">
    <property type="component" value="Chromosome I"/>
</dbReference>
<reference evidence="5" key="1">
    <citation type="submission" date="2014-09" db="EMBL/GenBank/DDBJ databases">
        <authorList>
            <person name="Illeghems K.G."/>
        </authorList>
    </citation>
    <scope>NUCLEOTIDE SEQUENCE [LARGE SCALE GENOMIC DNA]</scope>
    <source>
        <strain evidence="5">LMG 23848T</strain>
    </source>
</reference>
<name>A0A0U5F2L4_9PROT</name>
<dbReference type="PATRIC" id="fig|431306.5.peg.406"/>
<evidence type="ECO:0000313" key="3">
    <source>
        <dbReference type="EMBL" id="CEF53842.1"/>
    </source>
</evidence>
<evidence type="ECO:0000256" key="1">
    <source>
        <dbReference type="SAM" id="MobiDB-lite"/>
    </source>
</evidence>
<gene>
    <name evidence="3" type="ORF">AGA_438</name>
    <name evidence="4" type="ORF">GOB80_09655</name>
</gene>
<feature type="compositionally biased region" description="Low complexity" evidence="1">
    <location>
        <begin position="20"/>
        <end position="38"/>
    </location>
</feature>
<feature type="region of interest" description="Disordered" evidence="1">
    <location>
        <begin position="1"/>
        <end position="75"/>
    </location>
</feature>
<dbReference type="RefSeq" id="WP_059022732.1">
    <property type="nucleotide sequence ID" value="NZ_JBNZCO010000005.1"/>
</dbReference>
<dbReference type="AlphaFoldDB" id="A0A0U5F2L4"/>
<evidence type="ECO:0000256" key="2">
    <source>
        <dbReference type="SAM" id="Phobius"/>
    </source>
</evidence>
<dbReference type="EMBL" id="LN609302">
    <property type="protein sequence ID" value="CEF53842.1"/>
    <property type="molecule type" value="Genomic_DNA"/>
</dbReference>
<dbReference type="OrthoDB" id="7220052at2"/>
<keyword evidence="6" id="KW-1185">Reference proteome</keyword>
<evidence type="ECO:0000313" key="5">
    <source>
        <dbReference type="Proteomes" id="UP000068250"/>
    </source>
</evidence>
<accession>A0A0U5F2L4</accession>
<sequence>MSEQETQGGVDGTAPLHAEQTTQADAVADAASQTSASVHSQTHEALAEPVHVLPATPPDKPAPVQHPVAPPAARGDGMSLKEFAQMAGALAFVLCFVALGLHAIYYAGY</sequence>
<proteinExistence type="predicted"/>
<evidence type="ECO:0000313" key="4">
    <source>
        <dbReference type="EMBL" id="NHO39940.1"/>
    </source>
</evidence>
<feature type="transmembrane region" description="Helical" evidence="2">
    <location>
        <begin position="87"/>
        <end position="107"/>
    </location>
</feature>
<protein>
    <submittedName>
        <fullName evidence="3">Uncharacterized protein</fullName>
    </submittedName>
</protein>
<reference evidence="4 6" key="3">
    <citation type="journal article" date="2020" name="Int. J. Syst. Evol. Microbiol.">
        <title>Novel acetic acid bacteria from cider fermentations: Acetobacter conturbans sp. nov. and Acetobacter fallax sp. nov.</title>
        <authorList>
            <person name="Sombolestani A.S."/>
            <person name="Cleenwerck I."/>
            <person name="Cnockaert M."/>
            <person name="Borremans W."/>
            <person name="Wieme A.D."/>
            <person name="De Vuyst L."/>
            <person name="Vandamme P."/>
        </authorList>
    </citation>
    <scope>NUCLEOTIDE SEQUENCE [LARGE SCALE GENOMIC DNA]</scope>
    <source>
        <strain evidence="4 6">LMG 23848</strain>
    </source>
</reference>
<keyword evidence="2" id="KW-0812">Transmembrane</keyword>
<reference evidence="3" key="2">
    <citation type="submission" date="2014-09" db="EMBL/GenBank/DDBJ databases">
        <authorList>
            <person name="Magalhaes I.L.F."/>
            <person name="Oliveira U."/>
            <person name="Santos F.R."/>
            <person name="Vidigal T.H.D.A."/>
            <person name="Brescovit A.D."/>
            <person name="Santos A.J."/>
        </authorList>
    </citation>
    <scope>NUCLEOTIDE SEQUENCE</scope>
    <source>
        <strain evidence="3">LMG 23848T</strain>
    </source>
</reference>
<evidence type="ECO:0000313" key="6">
    <source>
        <dbReference type="Proteomes" id="UP000657200"/>
    </source>
</evidence>
<keyword evidence="2" id="KW-0472">Membrane</keyword>
<feature type="compositionally biased region" description="Low complexity" evidence="1">
    <location>
        <begin position="62"/>
        <end position="73"/>
    </location>
</feature>
<keyword evidence="2" id="KW-1133">Transmembrane helix</keyword>
<dbReference type="Proteomes" id="UP000657200">
    <property type="component" value="Unassembled WGS sequence"/>
</dbReference>
<dbReference type="EMBL" id="WOTE01000005">
    <property type="protein sequence ID" value="NHO39940.1"/>
    <property type="molecule type" value="Genomic_DNA"/>
</dbReference>
<organism evidence="3 5">
    <name type="scientific">Acetobacter ghanensis</name>
    <dbReference type="NCBI Taxonomy" id="431306"/>
    <lineage>
        <taxon>Bacteria</taxon>
        <taxon>Pseudomonadati</taxon>
        <taxon>Pseudomonadota</taxon>
        <taxon>Alphaproteobacteria</taxon>
        <taxon>Acetobacterales</taxon>
        <taxon>Acetobacteraceae</taxon>
        <taxon>Acetobacter</taxon>
    </lineage>
</organism>